<keyword evidence="4" id="KW-0472">Membrane</keyword>
<dbReference type="InterPro" id="IPR051310">
    <property type="entry name" value="MCP_chemotaxis"/>
</dbReference>
<feature type="transmembrane region" description="Helical" evidence="4">
    <location>
        <begin position="133"/>
        <end position="160"/>
    </location>
</feature>
<comment type="similarity">
    <text evidence="2">Belongs to the methyl-accepting chemotaxis (MCP) protein family.</text>
</comment>
<evidence type="ECO:0000256" key="1">
    <source>
        <dbReference type="ARBA" id="ARBA00022500"/>
    </source>
</evidence>
<protein>
    <submittedName>
        <fullName evidence="7">Methyl-accepting chemotaxis protein</fullName>
    </submittedName>
</protein>
<dbReference type="PANTHER" id="PTHR43531">
    <property type="entry name" value="PROTEIN ICFG"/>
    <property type="match status" value="1"/>
</dbReference>
<dbReference type="PROSITE" id="PS50885">
    <property type="entry name" value="HAMP"/>
    <property type="match status" value="1"/>
</dbReference>
<proteinExistence type="inferred from homology"/>
<feature type="transmembrane region" description="Helical" evidence="4">
    <location>
        <begin position="462"/>
        <end position="484"/>
    </location>
</feature>
<keyword evidence="4" id="KW-1133">Transmembrane helix</keyword>
<dbReference type="CDD" id="cd12914">
    <property type="entry name" value="PDC1_DGC_like"/>
    <property type="match status" value="1"/>
</dbReference>
<keyword evidence="4" id="KW-0812">Transmembrane</keyword>
<evidence type="ECO:0000259" key="6">
    <source>
        <dbReference type="PROSITE" id="PS50885"/>
    </source>
</evidence>
<keyword evidence="1" id="KW-0145">Chemotaxis</keyword>
<evidence type="ECO:0000313" key="8">
    <source>
        <dbReference type="Proteomes" id="UP000245263"/>
    </source>
</evidence>
<evidence type="ECO:0000256" key="3">
    <source>
        <dbReference type="PROSITE-ProRule" id="PRU00284"/>
    </source>
</evidence>
<dbReference type="Gene3D" id="3.30.450.20">
    <property type="entry name" value="PAS domain"/>
    <property type="match status" value="1"/>
</dbReference>
<dbReference type="PROSITE" id="PS50111">
    <property type="entry name" value="CHEMOTAXIS_TRANSDUC_2"/>
    <property type="match status" value="1"/>
</dbReference>
<dbReference type="Pfam" id="PF00672">
    <property type="entry name" value="HAMP"/>
    <property type="match status" value="1"/>
</dbReference>
<keyword evidence="3" id="KW-0807">Transducer</keyword>
<dbReference type="InterPro" id="IPR004089">
    <property type="entry name" value="MCPsignal_dom"/>
</dbReference>
<dbReference type="Gene3D" id="1.10.287.950">
    <property type="entry name" value="Methyl-accepting chemotaxis protein"/>
    <property type="match status" value="2"/>
</dbReference>
<feature type="domain" description="HAMP" evidence="6">
    <location>
        <begin position="485"/>
        <end position="537"/>
    </location>
</feature>
<dbReference type="InterPro" id="IPR003660">
    <property type="entry name" value="HAMP_dom"/>
</dbReference>
<dbReference type="SMART" id="SM00283">
    <property type="entry name" value="MA"/>
    <property type="match status" value="1"/>
</dbReference>
<reference evidence="7 8" key="1">
    <citation type="submission" date="2021-08" db="EMBL/GenBank/DDBJ databases">
        <title>Complete genome sequence of Leptospira kobayashii strain E30.</title>
        <authorList>
            <person name="Nakao R."/>
            <person name="Nakamura S."/>
            <person name="Masuzawa T."/>
            <person name="Koizumi N."/>
        </authorList>
    </citation>
    <scope>NUCLEOTIDE SEQUENCE [LARGE SCALE GENOMIC DNA]</scope>
    <source>
        <strain evidence="7 8">E30</strain>
    </source>
</reference>
<accession>A0ABN6KMW5</accession>
<dbReference type="EMBL" id="AP025029">
    <property type="protein sequence ID" value="BDA80913.1"/>
    <property type="molecule type" value="Genomic_DNA"/>
</dbReference>
<sequence length="852" mass="94242">MFKRFALKFFIFTEFINLIILIPFAFWFVVFFIEPSTDQLKILLGGGILAAILAQVLQLFIGKQLKPLKIYLNLWERGETIPNEIFRDARNRLANLPGRVVLIGIIRWTLGTLISTIPFFLFQESTVSQEVNFTGILIFTAIVSILIAYIVAVVLLRNLYVKEIFIPPKNYQGENLDYQSLRLSLPILISALIQLLLIVLVLISFNSTKNAIDIAFQNQLSNINSNNSIIIERFFRSRETDILDFVSDKRIIQITKEKRWRELSPYLQKIHNDPLALYENTFVASPSGIVVASGLPDGAGIGKNLHDEAEARNNLKFTTDQTTIFSKAFRSPVTKESVILLTAPIRDESGEVIAIAGFPFLAGKFVQSVVGGLKLGGKSGYSLLLDRDLIAIWHPNEKYTLYDFKKESFGERLASASDDAFVKYSFNGSHKALMRKFNEKYQFYFITTIGVDEIEKSAIVSMVWLSVIGTLSSIFINIFVVLLLKSRLSGLSKVEMILERIKKGDLTEKTHPDSVDELGKLQEGLNNTIDQIADVVGANQMISEDLASSAEQMSVALGSLSANAQTQAASAEEISASIEEITAAVENVDARSDEQAQKVEILKAQMNHLSNIIQAMGRQVGKASEDVTEITNEAQRGQASLDFMRNSITKISESSQEIGSVIEIINNISEQINLLALNAAIEAARAGVYGRGFAVVADEIGKLADKTAQSIQDIDSLIQANEKEITNGTETIESTISLIQAIIKGVNSFQDLTHSIESNTKEQLVINQKVITEVDSVNEISRGIKLSMEEQKIAIGEVAQAIFSINDLTQSTAAGLEEMTATSNGMANLAETLKRKINFFQLSKSVPLIPRS</sequence>
<feature type="transmembrane region" description="Helical" evidence="4">
    <location>
        <begin position="9"/>
        <end position="30"/>
    </location>
</feature>
<evidence type="ECO:0000256" key="4">
    <source>
        <dbReference type="SAM" id="Phobius"/>
    </source>
</evidence>
<organism evidence="7 8">
    <name type="scientific">Leptospira kobayashii</name>
    <dbReference type="NCBI Taxonomy" id="1917830"/>
    <lineage>
        <taxon>Bacteria</taxon>
        <taxon>Pseudomonadati</taxon>
        <taxon>Spirochaetota</taxon>
        <taxon>Spirochaetia</taxon>
        <taxon>Leptospirales</taxon>
        <taxon>Leptospiraceae</taxon>
        <taxon>Leptospira</taxon>
    </lineage>
</organism>
<evidence type="ECO:0000256" key="2">
    <source>
        <dbReference type="ARBA" id="ARBA00029447"/>
    </source>
</evidence>
<feature type="transmembrane region" description="Helical" evidence="4">
    <location>
        <begin position="181"/>
        <end position="205"/>
    </location>
</feature>
<dbReference type="Proteomes" id="UP000245263">
    <property type="component" value="Chromosome 2"/>
</dbReference>
<feature type="domain" description="Methyl-accepting transducer" evidence="5">
    <location>
        <begin position="570"/>
        <end position="806"/>
    </location>
</feature>
<dbReference type="Pfam" id="PF00015">
    <property type="entry name" value="MCPsignal"/>
    <property type="match status" value="1"/>
</dbReference>
<dbReference type="RefSeq" id="WP_109022281.1">
    <property type="nucleotide sequence ID" value="NZ_AP025029.1"/>
</dbReference>
<evidence type="ECO:0000259" key="5">
    <source>
        <dbReference type="PROSITE" id="PS50111"/>
    </source>
</evidence>
<evidence type="ECO:0000313" key="7">
    <source>
        <dbReference type="EMBL" id="BDA80913.1"/>
    </source>
</evidence>
<dbReference type="SUPFAM" id="SSF58104">
    <property type="entry name" value="Methyl-accepting chemotaxis protein (MCP) signaling domain"/>
    <property type="match status" value="1"/>
</dbReference>
<dbReference type="PANTHER" id="PTHR43531:SF11">
    <property type="entry name" value="METHYL-ACCEPTING CHEMOTAXIS PROTEIN 3"/>
    <property type="match status" value="1"/>
</dbReference>
<keyword evidence="8" id="KW-1185">Reference proteome</keyword>
<dbReference type="SMART" id="SM00304">
    <property type="entry name" value="HAMP"/>
    <property type="match status" value="1"/>
</dbReference>
<gene>
    <name evidence="7" type="ORF">LPTSP3_g38430</name>
</gene>
<feature type="transmembrane region" description="Helical" evidence="4">
    <location>
        <begin position="42"/>
        <end position="61"/>
    </location>
</feature>
<name>A0ABN6KMW5_9LEPT</name>
<feature type="transmembrane region" description="Helical" evidence="4">
    <location>
        <begin position="100"/>
        <end position="121"/>
    </location>
</feature>